<evidence type="ECO:0000259" key="1">
    <source>
        <dbReference type="Pfam" id="PF03235"/>
    </source>
</evidence>
<sequence length="314" mass="35383">MSEAGELIRAPEYQRKFRWNQEDESYLIESLFLGLPVPSIYVASNPDGTWEVVDGLQRLSTLIHFMSSDPANLAELEQKEFLKLCGLRKLRSFNDYTFAALPTPIRLQFAKRSLRVTALSDKSDPEIRFEVFERLNKGGVSLTPQEVRACVYRGPFAEMLRDLASIPDFQKLVKLQPVHQGDGTREELVLKFFAYLDWSDKYDGNVTRFLNEYMKERAPAVNVPAAKDLFALVVSELIKITKGPLLRKGYGNTPLNQLEAVLVAAGRIIGKGGVIKTPASSWTNDTELVQYSTKGTNTKSAFIGRNRRAEELLS</sequence>
<reference evidence="2 3" key="1">
    <citation type="submission" date="2017-05" db="EMBL/GenBank/DDBJ databases">
        <title>Complete and WGS of Bordetella genogroups.</title>
        <authorList>
            <person name="Spilker T."/>
            <person name="Lipuma J."/>
        </authorList>
    </citation>
    <scope>NUCLEOTIDE SEQUENCE [LARGE SCALE GENOMIC DNA]</scope>
    <source>
        <strain evidence="2 3">AU9795</strain>
    </source>
</reference>
<gene>
    <name evidence="2" type="ORF">CAL27_20135</name>
</gene>
<organism evidence="2 3">
    <name type="scientific">Bordetella genomosp. 1</name>
    <dbReference type="NCBI Taxonomy" id="1395607"/>
    <lineage>
        <taxon>Bacteria</taxon>
        <taxon>Pseudomonadati</taxon>
        <taxon>Pseudomonadota</taxon>
        <taxon>Betaproteobacteria</taxon>
        <taxon>Burkholderiales</taxon>
        <taxon>Alcaligenaceae</taxon>
        <taxon>Bordetella</taxon>
    </lineage>
</organism>
<dbReference type="EMBL" id="NEVR01000004">
    <property type="protein sequence ID" value="OZI59038.1"/>
    <property type="molecule type" value="Genomic_DNA"/>
</dbReference>
<dbReference type="Proteomes" id="UP000216354">
    <property type="component" value="Unassembled WGS sequence"/>
</dbReference>
<accession>A0ABX4EXB2</accession>
<comment type="caution">
    <text evidence="2">The sequence shown here is derived from an EMBL/GenBank/DDBJ whole genome shotgun (WGS) entry which is preliminary data.</text>
</comment>
<evidence type="ECO:0000313" key="3">
    <source>
        <dbReference type="Proteomes" id="UP000216354"/>
    </source>
</evidence>
<protein>
    <recommendedName>
        <fullName evidence="1">GmrSD restriction endonucleases N-terminal domain-containing protein</fullName>
    </recommendedName>
</protein>
<proteinExistence type="predicted"/>
<name>A0ABX4EXB2_9BORD</name>
<feature type="domain" description="GmrSD restriction endonucleases N-terminal" evidence="1">
    <location>
        <begin position="8"/>
        <end position="150"/>
    </location>
</feature>
<dbReference type="InterPro" id="IPR004919">
    <property type="entry name" value="GmrSD_N"/>
</dbReference>
<dbReference type="PANTHER" id="PTHR39639">
    <property type="entry name" value="CHROMOSOME 16, WHOLE GENOME SHOTGUN SEQUENCE"/>
    <property type="match status" value="1"/>
</dbReference>
<keyword evidence="3" id="KW-1185">Reference proteome</keyword>
<dbReference type="PANTHER" id="PTHR39639:SF1">
    <property type="entry name" value="DUF262 DOMAIN-CONTAINING PROTEIN"/>
    <property type="match status" value="1"/>
</dbReference>
<evidence type="ECO:0000313" key="2">
    <source>
        <dbReference type="EMBL" id="OZI59038.1"/>
    </source>
</evidence>
<dbReference type="Pfam" id="PF03235">
    <property type="entry name" value="GmrSD_N"/>
    <property type="match status" value="1"/>
</dbReference>